<evidence type="ECO:0000256" key="3">
    <source>
        <dbReference type="ARBA" id="ARBA00022723"/>
    </source>
</evidence>
<dbReference type="InterPro" id="IPR036291">
    <property type="entry name" value="NAD(P)-bd_dom_sf"/>
</dbReference>
<dbReference type="NCBIfam" id="TIGR00243">
    <property type="entry name" value="Dxr"/>
    <property type="match status" value="1"/>
</dbReference>
<dbReference type="GO" id="GO:0051484">
    <property type="term" value="P:isopentenyl diphosphate biosynthetic process, methylerythritol 4-phosphate pathway involved in terpenoid biosynthetic process"/>
    <property type="evidence" value="ECO:0007669"/>
    <property type="project" value="TreeGrafter"/>
</dbReference>
<feature type="binding site" evidence="9">
    <location>
        <position position="33"/>
    </location>
    <ligand>
        <name>NADPH</name>
        <dbReference type="ChEBI" id="CHEBI:57783"/>
    </ligand>
</feature>
<organism evidence="13 14">
    <name type="scientific">Helicobacter mustelae (strain ATCC 43772 / CCUG 25715 / CIP 103759 / LMG 18044 / NCTC 12198 / R85-136P)</name>
    <name type="common">Campylobacter mustelae</name>
    <dbReference type="NCBI Taxonomy" id="679897"/>
    <lineage>
        <taxon>Bacteria</taxon>
        <taxon>Pseudomonadati</taxon>
        <taxon>Campylobacterota</taxon>
        <taxon>Epsilonproteobacteria</taxon>
        <taxon>Campylobacterales</taxon>
        <taxon>Helicobacteraceae</taxon>
        <taxon>Helicobacter</taxon>
    </lineage>
</organism>
<evidence type="ECO:0000256" key="5">
    <source>
        <dbReference type="ARBA" id="ARBA00023002"/>
    </source>
</evidence>
<feature type="binding site" evidence="9">
    <location>
        <position position="204"/>
    </location>
    <ligand>
        <name>1-deoxy-D-xylulose 5-phosphate</name>
        <dbReference type="ChEBI" id="CHEBI:57792"/>
    </ligand>
</feature>
<evidence type="ECO:0000256" key="6">
    <source>
        <dbReference type="ARBA" id="ARBA00023211"/>
    </source>
</evidence>
<dbReference type="STRING" id="679897.HMU07920"/>
<evidence type="ECO:0000256" key="4">
    <source>
        <dbReference type="ARBA" id="ARBA00022857"/>
    </source>
</evidence>
<dbReference type="EC" id="1.1.1.267" evidence="9"/>
<accession>D3UHS6</accession>
<feature type="binding site" evidence="9">
    <location>
        <position position="9"/>
    </location>
    <ligand>
        <name>NADPH</name>
        <dbReference type="ChEBI" id="CHEBI:57783"/>
    </ligand>
</feature>
<keyword evidence="14" id="KW-1185">Reference proteome</keyword>
<evidence type="ECO:0000259" key="10">
    <source>
        <dbReference type="Pfam" id="PF02670"/>
    </source>
</evidence>
<keyword evidence="13" id="KW-0413">Isomerase</keyword>
<dbReference type="AlphaFoldDB" id="D3UHS6"/>
<dbReference type="Gene3D" id="1.10.1740.10">
    <property type="match status" value="1"/>
</dbReference>
<evidence type="ECO:0000256" key="2">
    <source>
        <dbReference type="ARBA" id="ARBA00006825"/>
    </source>
</evidence>
<keyword evidence="6 9" id="KW-0464">Manganese</keyword>
<feature type="binding site" evidence="9">
    <location>
        <position position="195"/>
    </location>
    <ligand>
        <name>1-deoxy-D-xylulose 5-phosphate</name>
        <dbReference type="ChEBI" id="CHEBI:57792"/>
    </ligand>
</feature>
<dbReference type="InterPro" id="IPR036169">
    <property type="entry name" value="DXPR_C_sf"/>
</dbReference>
<keyword evidence="9" id="KW-0460">Magnesium</keyword>
<feature type="domain" description="1-deoxy-D-xylulose 5-phosphate reductoisomerase N-terminal" evidence="10">
    <location>
        <begin position="1"/>
        <end position="121"/>
    </location>
</feature>
<dbReference type="SUPFAM" id="SSF69055">
    <property type="entry name" value="1-deoxy-D-xylulose-5-phosphate reductoisomerase, C-terminal domain"/>
    <property type="match status" value="1"/>
</dbReference>
<feature type="domain" description="1-deoxy-D-xylulose 5-phosphate reductoisomerase C-terminal" evidence="11">
    <location>
        <begin position="129"/>
        <end position="212"/>
    </location>
</feature>
<dbReference type="GO" id="GO:0070402">
    <property type="term" value="F:NADPH binding"/>
    <property type="evidence" value="ECO:0007669"/>
    <property type="project" value="InterPro"/>
</dbReference>
<dbReference type="PIRSF" id="PIRSF006205">
    <property type="entry name" value="Dxp_reductismrs"/>
    <property type="match status" value="1"/>
</dbReference>
<feature type="binding site" evidence="9">
    <location>
        <position position="32"/>
    </location>
    <ligand>
        <name>NADPH</name>
        <dbReference type="ChEBI" id="CHEBI:57783"/>
    </ligand>
</feature>
<feature type="binding site" evidence="9">
    <location>
        <position position="159"/>
    </location>
    <ligand>
        <name>1-deoxy-D-xylulose 5-phosphate</name>
        <dbReference type="ChEBI" id="CHEBI:57792"/>
    </ligand>
</feature>
<dbReference type="EMBL" id="FN555004">
    <property type="protein sequence ID" value="CBG40049.1"/>
    <property type="molecule type" value="Genomic_DNA"/>
</dbReference>
<evidence type="ECO:0000256" key="9">
    <source>
        <dbReference type="HAMAP-Rule" id="MF_00183"/>
    </source>
</evidence>
<feature type="domain" description="DXP reductoisomerase C-terminal" evidence="12">
    <location>
        <begin position="243"/>
        <end position="356"/>
    </location>
</feature>
<dbReference type="SUPFAM" id="SSF55347">
    <property type="entry name" value="Glyceraldehyde-3-phosphate dehydrogenase-like, C-terminal domain"/>
    <property type="match status" value="1"/>
</dbReference>
<evidence type="ECO:0000259" key="11">
    <source>
        <dbReference type="Pfam" id="PF08436"/>
    </source>
</evidence>
<dbReference type="HOGENOM" id="CLU_035714_4_0_7"/>
<feature type="binding site" evidence="9">
    <location>
        <position position="201"/>
    </location>
    <ligand>
        <name>1-deoxy-D-xylulose 5-phosphate</name>
        <dbReference type="ChEBI" id="CHEBI:57792"/>
    </ligand>
</feature>
<dbReference type="SUPFAM" id="SSF51735">
    <property type="entry name" value="NAD(P)-binding Rossmann-fold domains"/>
    <property type="match status" value="1"/>
</dbReference>
<feature type="binding site" evidence="9">
    <location>
        <position position="10"/>
    </location>
    <ligand>
        <name>NADPH</name>
        <dbReference type="ChEBI" id="CHEBI:57783"/>
    </ligand>
</feature>
<dbReference type="Pfam" id="PF13288">
    <property type="entry name" value="DXPR_C"/>
    <property type="match status" value="1"/>
</dbReference>
<feature type="binding site" evidence="9">
    <location>
        <position position="134"/>
    </location>
    <ligand>
        <name>1-deoxy-D-xylulose 5-phosphate</name>
        <dbReference type="ChEBI" id="CHEBI:57792"/>
    </ligand>
</feature>
<dbReference type="GO" id="GO:0030145">
    <property type="term" value="F:manganese ion binding"/>
    <property type="evidence" value="ECO:0007669"/>
    <property type="project" value="TreeGrafter"/>
</dbReference>
<dbReference type="InterPro" id="IPR026877">
    <property type="entry name" value="DXPR_C"/>
</dbReference>
<evidence type="ECO:0000256" key="7">
    <source>
        <dbReference type="ARBA" id="ARBA00023229"/>
    </source>
</evidence>
<dbReference type="eggNOG" id="COG0743">
    <property type="taxonomic scope" value="Bacteria"/>
</dbReference>
<feature type="binding site" evidence="9">
    <location>
        <position position="115"/>
    </location>
    <ligand>
        <name>NADPH</name>
        <dbReference type="ChEBI" id="CHEBI:57783"/>
    </ligand>
</feature>
<comment type="similarity">
    <text evidence="2 9">Belongs to the DXR family.</text>
</comment>
<dbReference type="Pfam" id="PF08436">
    <property type="entry name" value="DXP_redisom_C"/>
    <property type="match status" value="1"/>
</dbReference>
<evidence type="ECO:0000313" key="13">
    <source>
        <dbReference type="EMBL" id="CBG40049.1"/>
    </source>
</evidence>
<evidence type="ECO:0000259" key="12">
    <source>
        <dbReference type="Pfam" id="PF13288"/>
    </source>
</evidence>
<comment type="catalytic activity">
    <reaction evidence="8">
        <text>2-C-methyl-D-erythritol 4-phosphate + NADP(+) = 1-deoxy-D-xylulose 5-phosphate + NADPH + H(+)</text>
        <dbReference type="Rhea" id="RHEA:13717"/>
        <dbReference type="ChEBI" id="CHEBI:15378"/>
        <dbReference type="ChEBI" id="CHEBI:57783"/>
        <dbReference type="ChEBI" id="CHEBI:57792"/>
        <dbReference type="ChEBI" id="CHEBI:58262"/>
        <dbReference type="ChEBI" id="CHEBI:58349"/>
        <dbReference type="EC" id="1.1.1.267"/>
    </reaction>
    <physiologicalReaction direction="right-to-left" evidence="8">
        <dbReference type="Rhea" id="RHEA:13719"/>
    </physiologicalReaction>
</comment>
<protein>
    <recommendedName>
        <fullName evidence="9">1-deoxy-D-xylulose 5-phosphate reductoisomerase</fullName>
        <shortName evidence="9">DXP reductoisomerase</shortName>
        <ecNumber evidence="9">1.1.1.267</ecNumber>
    </recommendedName>
    <alternativeName>
        <fullName evidence="9">1-deoxyxylulose-5-phosphate reductoisomerase</fullName>
    </alternativeName>
    <alternativeName>
        <fullName evidence="9">2-C-methyl-D-erythritol 4-phosphate synthase</fullName>
    </alternativeName>
</protein>
<dbReference type="Proteomes" id="UP000001522">
    <property type="component" value="Chromosome"/>
</dbReference>
<keyword evidence="7 9" id="KW-0414">Isoprene biosynthesis</keyword>
<comment type="cofactor">
    <cofactor evidence="9">
        <name>Mg(2+)</name>
        <dbReference type="ChEBI" id="CHEBI:18420"/>
    </cofactor>
    <cofactor evidence="9">
        <name>Mn(2+)</name>
        <dbReference type="ChEBI" id="CHEBI:29035"/>
    </cofactor>
</comment>
<feature type="binding site" evidence="9">
    <location>
        <position position="8"/>
    </location>
    <ligand>
        <name>NADPH</name>
        <dbReference type="ChEBI" id="CHEBI:57783"/>
    </ligand>
</feature>
<feature type="binding site" evidence="9">
    <location>
        <position position="135"/>
    </location>
    <ligand>
        <name>1-deoxy-D-xylulose 5-phosphate</name>
        <dbReference type="ChEBI" id="CHEBI:57792"/>
    </ligand>
</feature>
<dbReference type="RefSeq" id="WP_013023123.1">
    <property type="nucleotide sequence ID" value="NC_013949.1"/>
</dbReference>
<keyword evidence="4 9" id="KW-0521">NADP</keyword>
<dbReference type="InterPro" id="IPR013512">
    <property type="entry name" value="DXP_reductoisomerase_N"/>
</dbReference>
<dbReference type="Gene3D" id="3.40.50.720">
    <property type="entry name" value="NAD(P)-binding Rossmann-like Domain"/>
    <property type="match status" value="1"/>
</dbReference>
<dbReference type="UniPathway" id="UPA00056">
    <property type="reaction ID" value="UER00092"/>
</dbReference>
<sequence>MVLLGSTGSIGVQTLSIAKLWNLEVEVLCAGRNIPLLNEQIAIHRPKIVVIQDRNDATNLKALGARVLFGDEGILQAIADSCSKLVVNALVGLSGLAPSLEAKKQKKTLALANKESLVSGGWLLQDYPIIPVDSEHFGIWYLLSTHPRHSIQKLCITASGGAFRDTPIQDIATKKPEDALCHPNWKMGNKITIDSATMVNKLFELLEAKWLFGIENLDALIERSSIVHAIVSFKDGSSIAHFANPDMALPISYALNPIRAKQECLTPALDFCSLKAIAFEEISPLRYPIWEAREMILQNPRLGAALNSANDILVVAFLEQSICFGEISRGILSVLEHFASQTPNSLQEIFTLHQEIQIFLQCREK</sequence>
<feature type="binding site" evidence="9">
    <location>
        <position position="135"/>
    </location>
    <ligand>
        <name>Mn(2+)</name>
        <dbReference type="ChEBI" id="CHEBI:29035"/>
    </ligand>
</feature>
<dbReference type="PANTHER" id="PTHR30525:SF0">
    <property type="entry name" value="1-DEOXY-D-XYLULOSE 5-PHOSPHATE REDUCTOISOMERASE, CHLOROPLASTIC"/>
    <property type="match status" value="1"/>
</dbReference>
<feature type="binding site" evidence="9">
    <location>
        <position position="133"/>
    </location>
    <ligand>
        <name>Mn(2+)</name>
        <dbReference type="ChEBI" id="CHEBI:29035"/>
    </ligand>
</feature>
<dbReference type="PANTHER" id="PTHR30525">
    <property type="entry name" value="1-DEOXY-D-XYLULOSE 5-PHOSPHATE REDUCTOISOMERASE"/>
    <property type="match status" value="1"/>
</dbReference>
<feature type="binding site" evidence="9">
    <location>
        <position position="182"/>
    </location>
    <ligand>
        <name>1-deoxy-D-xylulose 5-phosphate</name>
        <dbReference type="ChEBI" id="CHEBI:57792"/>
    </ligand>
</feature>
<dbReference type="InterPro" id="IPR003821">
    <property type="entry name" value="DXP_reductoisomerase"/>
</dbReference>
<reference evidence="13 14" key="1">
    <citation type="journal article" date="2010" name="BMC Genomics">
        <title>Comparative genomics and proteomics of Helicobacter mustelae, an ulcerogenic and carcinogenic gastric pathogen.</title>
        <authorList>
            <person name="O'Toole P.W."/>
            <person name="Snelling W.J."/>
            <person name="Canchaya C."/>
            <person name="Forde B.M."/>
            <person name="Hardie K.R."/>
            <person name="Josenhans C."/>
            <person name="Graham R.L.J."/>
            <person name="McMullan G."/>
            <person name="Parkhill J."/>
            <person name="Belda E."/>
            <person name="Bentley S.D."/>
        </authorList>
    </citation>
    <scope>NUCLEOTIDE SEQUENCE [LARGE SCALE GENOMIC DNA]</scope>
    <source>
        <strain evidence="14">ATCC 43772 / LMG 18044 / NCTC 12198 / 12198</strain>
    </source>
</reference>
<feature type="binding site" evidence="9">
    <location>
        <position position="7"/>
    </location>
    <ligand>
        <name>NADPH</name>
        <dbReference type="ChEBI" id="CHEBI:57783"/>
    </ligand>
</feature>
<dbReference type="GO" id="GO:0030604">
    <property type="term" value="F:1-deoxy-D-xylulose-5-phosphate reductoisomerase activity"/>
    <property type="evidence" value="ECO:0007669"/>
    <property type="project" value="UniProtKB-UniRule"/>
</dbReference>
<feature type="binding site" evidence="9">
    <location>
        <position position="204"/>
    </location>
    <ligand>
        <name>Mn(2+)</name>
        <dbReference type="ChEBI" id="CHEBI:29035"/>
    </ligand>
</feature>
<evidence type="ECO:0000256" key="1">
    <source>
        <dbReference type="ARBA" id="ARBA00005094"/>
    </source>
</evidence>
<evidence type="ECO:0000256" key="8">
    <source>
        <dbReference type="ARBA" id="ARBA00048543"/>
    </source>
</evidence>
<proteinExistence type="inferred from homology"/>
<feature type="binding site" evidence="9">
    <location>
        <position position="200"/>
    </location>
    <ligand>
        <name>1-deoxy-D-xylulose 5-phosphate</name>
        <dbReference type="ChEBI" id="CHEBI:57792"/>
    </ligand>
</feature>
<dbReference type="KEGG" id="hms:HMU07920"/>
<feature type="binding site" evidence="9">
    <location>
        <position position="113"/>
    </location>
    <ligand>
        <name>NADPH</name>
        <dbReference type="ChEBI" id="CHEBI:57783"/>
    </ligand>
</feature>
<dbReference type="GO" id="GO:0016853">
    <property type="term" value="F:isomerase activity"/>
    <property type="evidence" value="ECO:0007669"/>
    <property type="project" value="UniProtKB-KW"/>
</dbReference>
<evidence type="ECO:0000313" key="14">
    <source>
        <dbReference type="Proteomes" id="UP000001522"/>
    </source>
</evidence>
<dbReference type="InterPro" id="IPR013644">
    <property type="entry name" value="DXP_reductoisomerase_C"/>
</dbReference>
<name>D3UHS6_HELM1</name>
<comment type="pathway">
    <text evidence="1 9">Isoprenoid biosynthesis; isopentenyl diphosphate biosynthesis via DXP pathway; isopentenyl diphosphate from 1-deoxy-D-xylulose 5-phosphate: step 1/6.</text>
</comment>
<feature type="binding site" evidence="9">
    <location>
        <position position="114"/>
    </location>
    <ligand>
        <name>1-deoxy-D-xylulose 5-phosphate</name>
        <dbReference type="ChEBI" id="CHEBI:57792"/>
    </ligand>
</feature>
<feature type="binding site" evidence="9">
    <location>
        <position position="31"/>
    </location>
    <ligand>
        <name>NADPH</name>
        <dbReference type="ChEBI" id="CHEBI:57783"/>
    </ligand>
</feature>
<comment type="function">
    <text evidence="9">Catalyzes the NADPH-dependent rearrangement and reduction of 1-deoxy-D-xylulose-5-phosphate (DXP) to 2-C-methyl-D-erythritol 4-phosphate (MEP).</text>
</comment>
<gene>
    <name evidence="9 13" type="primary">dxr</name>
    <name evidence="13" type="ordered locus">HMU07920</name>
</gene>
<keyword evidence="5 9" id="KW-0560">Oxidoreductase</keyword>
<keyword evidence="3 9" id="KW-0479">Metal-binding</keyword>
<feature type="binding site" evidence="9">
    <location>
        <position position="188"/>
    </location>
    <ligand>
        <name>NADPH</name>
        <dbReference type="ChEBI" id="CHEBI:57783"/>
    </ligand>
</feature>
<dbReference type="HAMAP" id="MF_00183">
    <property type="entry name" value="DXP_reductoisom"/>
    <property type="match status" value="1"/>
</dbReference>
<dbReference type="Pfam" id="PF02670">
    <property type="entry name" value="DXP_reductoisom"/>
    <property type="match status" value="1"/>
</dbReference>